<proteinExistence type="predicted"/>
<protein>
    <submittedName>
        <fullName evidence="1">Uncharacterized protein</fullName>
    </submittedName>
</protein>
<keyword evidence="2" id="KW-1185">Reference proteome</keyword>
<accession>A0A8H2VFQ7</accession>
<comment type="caution">
    <text evidence="1">The sequence shown here is derived from an EMBL/GenBank/DDBJ whole genome shotgun (WGS) entry which is preliminary data.</text>
</comment>
<name>A0A8H2VFQ7_9SACH</name>
<dbReference type="AlphaFoldDB" id="A0A8H2VFQ7"/>
<evidence type="ECO:0000313" key="2">
    <source>
        <dbReference type="Proteomes" id="UP000644660"/>
    </source>
</evidence>
<gene>
    <name evidence="1" type="ORF">KABA2_04S11616</name>
</gene>
<organism evidence="1 2">
    <name type="scientific">Maudiozyma barnettii</name>
    <dbReference type="NCBI Taxonomy" id="61262"/>
    <lineage>
        <taxon>Eukaryota</taxon>
        <taxon>Fungi</taxon>
        <taxon>Dikarya</taxon>
        <taxon>Ascomycota</taxon>
        <taxon>Saccharomycotina</taxon>
        <taxon>Saccharomycetes</taxon>
        <taxon>Saccharomycetales</taxon>
        <taxon>Saccharomycetaceae</taxon>
        <taxon>Maudiozyma</taxon>
    </lineage>
</organism>
<dbReference type="OrthoDB" id="4063069at2759"/>
<evidence type="ECO:0000313" key="1">
    <source>
        <dbReference type="EMBL" id="CAB4254670.1"/>
    </source>
</evidence>
<sequence length="1154" mass="132982">MWDGKIVLNEIPTTANKIINCFVTINNILLIIETECIRYGQYINNNQELDLKTLKRKQLIGYVSYATLYLEPLTRKQYLFLVMQDGRIDIRDSQLDVIDTIDTDIPFYDNIHSIITIFEEYARILYINLRKDCIHMIRLQLKNDVLRFLHTDKSITLIQTLTSTIMSMDISLEYDIYTNEEFTSIGILSRVESTGQYYFQALYRKNGNLMKNKLKWGTLIEQTKILPLNDETKENINANPKVIMKSIENVGFFLFTLSTIMFITLPNGFENIFAGQSIKAQEIYSVQGPYLMDVINLEENRNLKLNGIIDVNFETASIEFIIFTNTFQLIKIRIIKMMEDDEKFIKLWGKFNITNQKMINIPSSSDDNIVNLYYFKELNQYLLELKSDRLVLAKLNILDPLSIIKYEKESFICSSTIGNHSKRIIRTGFTQNNNYFIDQESTGLENMYHFENLFVPDTSIVKVWTTIDGNLYWLDSTNELFFNGKSVDHGDYVIHITCNNKIVTNNSVISAVDIWNAELGCHCYVVVSGDIKWETKNGTLTSKLPELEVQKLPKIIIHSSMKWDGTNITLCANENRIMLTSDYGKSFKTINCPEFLGTISSIFYHEVNHFCNILVSDIHGKVWVLDGETFQSAGLLNINSYTSSIVGLHNSNNLIIFSDDAFAILYPDTKNKLRYEYVPLDIPYNITHIVSDCSNKRVISLIIVTSDNLVLRMNLDLKLNETFKSVHRTYTDILINKFVRLESSNRFLVASYITMGKKGGDRNIIDKNGICVYDAYKSKIVSSYDTTKDLSNAITTDISSASYQFDANSSEENETKISFAKQLIFDQCFVVSLNYEIAETDKGPKLLLFMLNSESGEIELQTTIDTFYNVNCLYNYEKNLFVACGDCIQLFKLDYSVQENIFHIVPFSNKIYVSGYVKQIYSLPNIVNINDTSDETKHDKKRVKRQVNQKIDFVGTDILRGFYECVLETENSHAKEDSVKYTFKPVKATEIHPIISDIFREKIITEFHFTKYEGFFYFLVCCGLNKVKIYMTSLNDVEYNLIDFYLPSQVTSACAIYKDGNEIDPTKNILIENSRIEELFSITSITGGHYTLGVLKEKPEVIFQNEISKKNMTLQLKSIGAIDDDDDDDDIHQFNPQLIDNRILCDDTVNHIHN</sequence>
<dbReference type="EMBL" id="CAEFZW010000004">
    <property type="protein sequence ID" value="CAB4254670.1"/>
    <property type="molecule type" value="Genomic_DNA"/>
</dbReference>
<dbReference type="RefSeq" id="XP_041406514.1">
    <property type="nucleotide sequence ID" value="XM_041550580.1"/>
</dbReference>
<dbReference type="GeneID" id="64857674"/>
<dbReference type="Proteomes" id="UP000644660">
    <property type="component" value="Unassembled WGS sequence"/>
</dbReference>
<reference evidence="1 2" key="1">
    <citation type="submission" date="2020-05" db="EMBL/GenBank/DDBJ databases">
        <authorList>
            <person name="Casaregola S."/>
            <person name="Devillers H."/>
            <person name="Grondin C."/>
        </authorList>
    </citation>
    <scope>NUCLEOTIDE SEQUENCE [LARGE SCALE GENOMIC DNA]</scope>
    <source>
        <strain evidence="1 2">CLIB 1767</strain>
    </source>
</reference>